<accession>A0A1G9H9B8</accession>
<evidence type="ECO:0000313" key="4">
    <source>
        <dbReference type="Proteomes" id="UP000198882"/>
    </source>
</evidence>
<keyword evidence="2" id="KW-0472">Membrane</keyword>
<organism evidence="3 4">
    <name type="scientific">Natronorubrum texcoconense</name>
    <dbReference type="NCBI Taxonomy" id="1095776"/>
    <lineage>
        <taxon>Archaea</taxon>
        <taxon>Methanobacteriati</taxon>
        <taxon>Methanobacteriota</taxon>
        <taxon>Stenosarchaea group</taxon>
        <taxon>Halobacteria</taxon>
        <taxon>Halobacteriales</taxon>
        <taxon>Natrialbaceae</taxon>
        <taxon>Natronorubrum</taxon>
    </lineage>
</organism>
<keyword evidence="2" id="KW-1133">Transmembrane helix</keyword>
<feature type="transmembrane region" description="Helical" evidence="2">
    <location>
        <begin position="6"/>
        <end position="23"/>
    </location>
</feature>
<dbReference type="STRING" id="1095776.SAMN04515672_0139"/>
<dbReference type="RefSeq" id="WP_090312411.1">
    <property type="nucleotide sequence ID" value="NZ_FNFE01000011.1"/>
</dbReference>
<feature type="region of interest" description="Disordered" evidence="1">
    <location>
        <begin position="81"/>
        <end position="104"/>
    </location>
</feature>
<reference evidence="4" key="1">
    <citation type="submission" date="2016-10" db="EMBL/GenBank/DDBJ databases">
        <authorList>
            <person name="Varghese N."/>
            <person name="Submissions S."/>
        </authorList>
    </citation>
    <scope>NUCLEOTIDE SEQUENCE [LARGE SCALE GENOMIC DNA]</scope>
    <source>
        <strain evidence="4">B4,CECT 8067,JCM 17497</strain>
    </source>
</reference>
<gene>
    <name evidence="3" type="ORF">SAMN04515672_0139</name>
</gene>
<keyword evidence="4" id="KW-1185">Reference proteome</keyword>
<evidence type="ECO:0000256" key="2">
    <source>
        <dbReference type="SAM" id="Phobius"/>
    </source>
</evidence>
<evidence type="ECO:0000256" key="1">
    <source>
        <dbReference type="SAM" id="MobiDB-lite"/>
    </source>
</evidence>
<keyword evidence="2" id="KW-0812">Transmembrane</keyword>
<proteinExistence type="predicted"/>
<dbReference type="AlphaFoldDB" id="A0A1G9H9B8"/>
<feature type="transmembrane region" description="Helical" evidence="2">
    <location>
        <begin position="43"/>
        <end position="70"/>
    </location>
</feature>
<dbReference type="OrthoDB" id="203198at2157"/>
<name>A0A1G9H9B8_9EURY</name>
<sequence length="104" mass="11633">MSELAVVGAIVAVGLLGGWILSIRYHSESRQLESIARIPFNLVWILAGIFSILGGYTITGVIVLVLWSYFFFSNARRARNGDIQMNSGGWRQRAGNWNPYNRSD</sequence>
<evidence type="ECO:0000313" key="3">
    <source>
        <dbReference type="EMBL" id="SDL09033.1"/>
    </source>
</evidence>
<dbReference type="EMBL" id="FNFE01000011">
    <property type="protein sequence ID" value="SDL09033.1"/>
    <property type="molecule type" value="Genomic_DNA"/>
</dbReference>
<dbReference type="Proteomes" id="UP000198882">
    <property type="component" value="Unassembled WGS sequence"/>
</dbReference>
<protein>
    <submittedName>
        <fullName evidence="3">Uncharacterized protein</fullName>
    </submittedName>
</protein>